<proteinExistence type="predicted"/>
<comment type="caution">
    <text evidence="2">The sequence shown here is derived from an EMBL/GenBank/DDBJ whole genome shotgun (WGS) entry which is preliminary data.</text>
</comment>
<dbReference type="Proteomes" id="UP000703269">
    <property type="component" value="Unassembled WGS sequence"/>
</dbReference>
<dbReference type="GO" id="GO:0016787">
    <property type="term" value="F:hydrolase activity"/>
    <property type="evidence" value="ECO:0007669"/>
    <property type="project" value="UniProtKB-KW"/>
</dbReference>
<protein>
    <submittedName>
        <fullName evidence="2">Alpha/beta hydrolase</fullName>
    </submittedName>
</protein>
<dbReference type="InterPro" id="IPR029058">
    <property type="entry name" value="AB_hydrolase_fold"/>
</dbReference>
<dbReference type="InterPro" id="IPR050471">
    <property type="entry name" value="AB_hydrolase"/>
</dbReference>
<dbReference type="PRINTS" id="PR00111">
    <property type="entry name" value="ABHYDROLASE"/>
</dbReference>
<dbReference type="PANTHER" id="PTHR43433:SF5">
    <property type="entry name" value="AB HYDROLASE-1 DOMAIN-CONTAINING PROTEIN"/>
    <property type="match status" value="1"/>
</dbReference>
<organism evidence="2 3">
    <name type="scientific">Phanerochaete sordida</name>
    <dbReference type="NCBI Taxonomy" id="48140"/>
    <lineage>
        <taxon>Eukaryota</taxon>
        <taxon>Fungi</taxon>
        <taxon>Dikarya</taxon>
        <taxon>Basidiomycota</taxon>
        <taxon>Agaricomycotina</taxon>
        <taxon>Agaricomycetes</taxon>
        <taxon>Polyporales</taxon>
        <taxon>Phanerochaetaceae</taxon>
        <taxon>Phanerochaete</taxon>
    </lineage>
</organism>
<dbReference type="InterPro" id="IPR000073">
    <property type="entry name" value="AB_hydrolase_1"/>
</dbReference>
<feature type="domain" description="AB hydrolase-1" evidence="1">
    <location>
        <begin position="87"/>
        <end position="327"/>
    </location>
</feature>
<sequence>MPSSASFQCITLSLLILPAIVLALYFLTSFPHAPDTLLVNPSLASLPKHSRSWQIYPEDAFAGGAYVSLPLGRTRYWLLGPEDGIKIVLIHGLSVPALIWKEIAPRLAERGFRVLLYDLYGRGYSDAPQTTHDASLYTTQLALLLQYIGWSGANICGVSMGGAIAATFAVQFPHLVQGDIALIATAGVLEASDMSRTSRFLSSPLMQFVTSSVPFRMYLQHLASNVSRIDNPSAELVRIQSAHLPGYNPAIASSIREGPVRALSPVFAQLGRQLRKRAKDGAPAGRVLLVWGTKDTVVPYRYSARVKSLLGEDTASLVTLDGAGHDLTLTRGEEIAGKLEAFFNGQDVKE</sequence>
<dbReference type="SUPFAM" id="SSF53474">
    <property type="entry name" value="alpha/beta-Hydrolases"/>
    <property type="match status" value="1"/>
</dbReference>
<evidence type="ECO:0000259" key="1">
    <source>
        <dbReference type="Pfam" id="PF00561"/>
    </source>
</evidence>
<dbReference type="OrthoDB" id="408373at2759"/>
<evidence type="ECO:0000313" key="3">
    <source>
        <dbReference type="Proteomes" id="UP000703269"/>
    </source>
</evidence>
<dbReference type="EMBL" id="BPQB01000006">
    <property type="protein sequence ID" value="GJE87217.1"/>
    <property type="molecule type" value="Genomic_DNA"/>
</dbReference>
<keyword evidence="2" id="KW-0378">Hydrolase</keyword>
<name>A0A9P3G1C9_9APHY</name>
<dbReference type="Pfam" id="PF00561">
    <property type="entry name" value="Abhydrolase_1"/>
    <property type="match status" value="1"/>
</dbReference>
<evidence type="ECO:0000313" key="2">
    <source>
        <dbReference type="EMBL" id="GJE87217.1"/>
    </source>
</evidence>
<reference evidence="2 3" key="1">
    <citation type="submission" date="2021-08" db="EMBL/GenBank/DDBJ databases">
        <title>Draft Genome Sequence of Phanerochaete sordida strain YK-624.</title>
        <authorList>
            <person name="Mori T."/>
            <person name="Dohra H."/>
            <person name="Suzuki T."/>
            <person name="Kawagishi H."/>
            <person name="Hirai H."/>
        </authorList>
    </citation>
    <scope>NUCLEOTIDE SEQUENCE [LARGE SCALE GENOMIC DNA]</scope>
    <source>
        <strain evidence="2 3">YK-624</strain>
    </source>
</reference>
<accession>A0A9P3G1C9</accession>
<dbReference type="PANTHER" id="PTHR43433">
    <property type="entry name" value="HYDROLASE, ALPHA/BETA FOLD FAMILY PROTEIN"/>
    <property type="match status" value="1"/>
</dbReference>
<dbReference type="AlphaFoldDB" id="A0A9P3G1C9"/>
<dbReference type="Gene3D" id="3.40.50.1820">
    <property type="entry name" value="alpha/beta hydrolase"/>
    <property type="match status" value="1"/>
</dbReference>
<keyword evidence="3" id="KW-1185">Reference proteome</keyword>
<gene>
    <name evidence="2" type="ORF">PsYK624_033000</name>
</gene>